<keyword evidence="1" id="KW-0732">Signal</keyword>
<dbReference type="Pfam" id="PF13577">
    <property type="entry name" value="SnoaL_4"/>
    <property type="match status" value="1"/>
</dbReference>
<organism evidence="3 4">
    <name type="scientific">Parahaliea maris</name>
    <dbReference type="NCBI Taxonomy" id="2716870"/>
    <lineage>
        <taxon>Bacteria</taxon>
        <taxon>Pseudomonadati</taxon>
        <taxon>Pseudomonadota</taxon>
        <taxon>Gammaproteobacteria</taxon>
        <taxon>Cellvibrionales</taxon>
        <taxon>Halieaceae</taxon>
        <taxon>Parahaliea</taxon>
    </lineage>
</organism>
<gene>
    <name evidence="3" type="ORF">FV139_18695</name>
</gene>
<dbReference type="EMBL" id="VRZA01000008">
    <property type="protein sequence ID" value="TXS90338.1"/>
    <property type="molecule type" value="Genomic_DNA"/>
</dbReference>
<evidence type="ECO:0000313" key="3">
    <source>
        <dbReference type="EMBL" id="TXS90338.1"/>
    </source>
</evidence>
<dbReference type="SUPFAM" id="SSF54427">
    <property type="entry name" value="NTF2-like"/>
    <property type="match status" value="1"/>
</dbReference>
<dbReference type="Proteomes" id="UP000321039">
    <property type="component" value="Unassembled WGS sequence"/>
</dbReference>
<dbReference type="InterPro" id="IPR037401">
    <property type="entry name" value="SnoaL-like"/>
</dbReference>
<evidence type="ECO:0000313" key="4">
    <source>
        <dbReference type="Proteomes" id="UP000321039"/>
    </source>
</evidence>
<dbReference type="Gene3D" id="3.10.450.50">
    <property type="match status" value="1"/>
</dbReference>
<evidence type="ECO:0000256" key="1">
    <source>
        <dbReference type="SAM" id="SignalP"/>
    </source>
</evidence>
<reference evidence="3 4" key="1">
    <citation type="submission" date="2019-08" db="EMBL/GenBank/DDBJ databases">
        <title>Parahaliea maris sp. nov., isolated from the surface seawater.</title>
        <authorList>
            <person name="Liu Y."/>
        </authorList>
    </citation>
    <scope>NUCLEOTIDE SEQUENCE [LARGE SCALE GENOMIC DNA]</scope>
    <source>
        <strain evidence="3 4">HSLHS9</strain>
    </source>
</reference>
<dbReference type="InterPro" id="IPR032710">
    <property type="entry name" value="NTF2-like_dom_sf"/>
</dbReference>
<feature type="domain" description="SnoaL-like" evidence="2">
    <location>
        <begin position="46"/>
        <end position="203"/>
    </location>
</feature>
<comment type="caution">
    <text evidence="3">The sequence shown here is derived from an EMBL/GenBank/DDBJ whole genome shotgun (WGS) entry which is preliminary data.</text>
</comment>
<feature type="signal peptide" evidence="1">
    <location>
        <begin position="1"/>
        <end position="30"/>
    </location>
</feature>
<proteinExistence type="predicted"/>
<evidence type="ECO:0000259" key="2">
    <source>
        <dbReference type="Pfam" id="PF13577"/>
    </source>
</evidence>
<name>A0A5C8ZPC1_9GAMM</name>
<protein>
    <submittedName>
        <fullName evidence="3">Nuclear transport factor 2 family protein</fullName>
    </submittedName>
</protein>
<dbReference type="AlphaFoldDB" id="A0A5C8ZPC1"/>
<accession>A0A5C8ZPC1</accession>
<feature type="chain" id="PRO_5023142289" evidence="1">
    <location>
        <begin position="31"/>
        <end position="308"/>
    </location>
</feature>
<sequence length="308" mass="33543">MFKKSLSALAITGAVLAGGIALQVSVPANAESRPTISQGEAAYAALQVQNTMSRHAYYHAAGMNLEEVDTLWVDPKGPNAASATFASPMWVMAGLETVRNAYGKENQANREKALKAIQAVDPSIEFTAANLGAGHEWAMHTNTTPIIEVAGDGKTAKGVWYSPGVGLMAKVTDDDAEVNSVFFWEKYAADFIKENGKWKIWHLQMAYDFTPGFPKEMIEAIEIINGSLTPAGDDGPMRQAGERMAELPPGFQKPAYSYPPYSPTRPGLIYPRLPEPYYTFSETFSYCNCDSTNRPDNSATLGIVKLKE</sequence>
<keyword evidence="4" id="KW-1185">Reference proteome</keyword>